<dbReference type="PANTHER" id="PTHR32322">
    <property type="entry name" value="INNER MEMBRANE TRANSPORTER"/>
    <property type="match status" value="1"/>
</dbReference>
<organism evidence="8 9">
    <name type="scientific">Pukyongiella litopenaei</name>
    <dbReference type="NCBI Taxonomy" id="2605946"/>
    <lineage>
        <taxon>Bacteria</taxon>
        <taxon>Pseudomonadati</taxon>
        <taxon>Pseudomonadota</taxon>
        <taxon>Alphaproteobacteria</taxon>
        <taxon>Rhodobacterales</taxon>
        <taxon>Paracoccaceae</taxon>
        <taxon>Pukyongiella</taxon>
    </lineage>
</organism>
<dbReference type="SUPFAM" id="SSF103481">
    <property type="entry name" value="Multidrug resistance efflux transporter EmrE"/>
    <property type="match status" value="1"/>
</dbReference>
<evidence type="ECO:0000256" key="1">
    <source>
        <dbReference type="ARBA" id="ARBA00004651"/>
    </source>
</evidence>
<dbReference type="GO" id="GO:0005886">
    <property type="term" value="C:plasma membrane"/>
    <property type="evidence" value="ECO:0007669"/>
    <property type="project" value="UniProtKB-SubCell"/>
</dbReference>
<proteinExistence type="predicted"/>
<sequence length="174" mass="18980">MTPGDGTRIARASMGRGHIVVRAAHWLTHISRDLESPVWRHWLVHALAARKAGGCSASRDARGQHQWHLRQCLCFCSFAVSKNRRCQATPIWAVLYIAVFASATGFLFWTYGISVVGPERGGQFVHLMPVFGSVLAVLLLGEQVTVTLVAGAAGVVTGIILVNLRQRPTSRQPT</sequence>
<dbReference type="InterPro" id="IPR050638">
    <property type="entry name" value="AA-Vitamin_Transporters"/>
</dbReference>
<keyword evidence="4 6" id="KW-1133">Transmembrane helix</keyword>
<dbReference type="InterPro" id="IPR000620">
    <property type="entry name" value="EamA_dom"/>
</dbReference>
<dbReference type="KEGG" id="thas:C6Y53_07295"/>
<dbReference type="AlphaFoldDB" id="A0A2S0MNS5"/>
<dbReference type="Proteomes" id="UP000237655">
    <property type="component" value="Chromosome"/>
</dbReference>
<evidence type="ECO:0000313" key="8">
    <source>
        <dbReference type="EMBL" id="AVO37530.2"/>
    </source>
</evidence>
<dbReference type="PANTHER" id="PTHR32322:SF18">
    <property type="entry name" value="S-ADENOSYLMETHIONINE_S-ADENOSYLHOMOCYSTEINE TRANSPORTER"/>
    <property type="match status" value="1"/>
</dbReference>
<keyword evidence="9" id="KW-1185">Reference proteome</keyword>
<feature type="transmembrane region" description="Helical" evidence="6">
    <location>
        <begin position="91"/>
        <end position="112"/>
    </location>
</feature>
<evidence type="ECO:0000256" key="4">
    <source>
        <dbReference type="ARBA" id="ARBA00022989"/>
    </source>
</evidence>
<keyword evidence="2" id="KW-1003">Cell membrane</keyword>
<evidence type="ECO:0000259" key="7">
    <source>
        <dbReference type="Pfam" id="PF00892"/>
    </source>
</evidence>
<feature type="domain" description="EamA" evidence="7">
    <location>
        <begin position="80"/>
        <end position="163"/>
    </location>
</feature>
<evidence type="ECO:0000256" key="6">
    <source>
        <dbReference type="SAM" id="Phobius"/>
    </source>
</evidence>
<evidence type="ECO:0000256" key="2">
    <source>
        <dbReference type="ARBA" id="ARBA00022475"/>
    </source>
</evidence>
<dbReference type="InterPro" id="IPR037185">
    <property type="entry name" value="EmrE-like"/>
</dbReference>
<dbReference type="Pfam" id="PF00892">
    <property type="entry name" value="EamA"/>
    <property type="match status" value="1"/>
</dbReference>
<evidence type="ECO:0000313" key="9">
    <source>
        <dbReference type="Proteomes" id="UP000237655"/>
    </source>
</evidence>
<gene>
    <name evidence="8" type="ORF">C6Y53_07295</name>
</gene>
<feature type="transmembrane region" description="Helical" evidence="6">
    <location>
        <begin position="124"/>
        <end position="140"/>
    </location>
</feature>
<evidence type="ECO:0000256" key="3">
    <source>
        <dbReference type="ARBA" id="ARBA00022692"/>
    </source>
</evidence>
<dbReference type="EMBL" id="CP027665">
    <property type="protein sequence ID" value="AVO37530.2"/>
    <property type="molecule type" value="Genomic_DNA"/>
</dbReference>
<reference evidence="9" key="1">
    <citation type="submission" date="2018-03" db="EMBL/GenBank/DDBJ databases">
        <title>Genomic analysis of the strain SH-1 isolated from shrimp intestine.</title>
        <authorList>
            <person name="Kim Y.-S."/>
            <person name="Kim S.-E."/>
            <person name="Kim K.-H."/>
        </authorList>
    </citation>
    <scope>NUCLEOTIDE SEQUENCE [LARGE SCALE GENOMIC DNA]</scope>
    <source>
        <strain evidence="9">SH-1</strain>
    </source>
</reference>
<comment type="subcellular location">
    <subcellularLocation>
        <location evidence="1">Cell membrane</location>
        <topology evidence="1">Multi-pass membrane protein</topology>
    </subcellularLocation>
</comment>
<evidence type="ECO:0000256" key="5">
    <source>
        <dbReference type="ARBA" id="ARBA00023136"/>
    </source>
</evidence>
<name>A0A2S0MNS5_9RHOB</name>
<keyword evidence="5 6" id="KW-0472">Membrane</keyword>
<keyword evidence="3 6" id="KW-0812">Transmembrane</keyword>
<accession>A0A2S0MNS5</accession>
<protein>
    <submittedName>
        <fullName evidence="8">DMT family transporter</fullName>
    </submittedName>
</protein>